<feature type="domain" description="Activator of Hsp90 ATPase homologue 1/2-like C-terminal" evidence="2">
    <location>
        <begin position="31"/>
        <end position="148"/>
    </location>
</feature>
<dbReference type="InterPro" id="IPR013538">
    <property type="entry name" value="ASHA1/2-like_C"/>
</dbReference>
<dbReference type="Pfam" id="PF08327">
    <property type="entry name" value="AHSA1"/>
    <property type="match status" value="1"/>
</dbReference>
<dbReference type="InterPro" id="IPR023393">
    <property type="entry name" value="START-like_dom_sf"/>
</dbReference>
<proteinExistence type="inferred from homology"/>
<protein>
    <submittedName>
        <fullName evidence="3">SRPBCC family protein</fullName>
    </submittedName>
</protein>
<accession>A0ABW5VXM0</accession>
<evidence type="ECO:0000313" key="4">
    <source>
        <dbReference type="Proteomes" id="UP001597479"/>
    </source>
</evidence>
<evidence type="ECO:0000313" key="3">
    <source>
        <dbReference type="EMBL" id="MFD2795771.1"/>
    </source>
</evidence>
<evidence type="ECO:0000259" key="2">
    <source>
        <dbReference type="Pfam" id="PF08327"/>
    </source>
</evidence>
<dbReference type="CDD" id="cd08899">
    <property type="entry name" value="SRPBCC_CalC_Aha1-like_6"/>
    <property type="match status" value="1"/>
</dbReference>
<evidence type="ECO:0000256" key="1">
    <source>
        <dbReference type="ARBA" id="ARBA00006817"/>
    </source>
</evidence>
<comment type="similarity">
    <text evidence="1">Belongs to the AHA1 family.</text>
</comment>
<dbReference type="SUPFAM" id="SSF55961">
    <property type="entry name" value="Bet v1-like"/>
    <property type="match status" value="1"/>
</dbReference>
<dbReference type="RefSeq" id="WP_377186181.1">
    <property type="nucleotide sequence ID" value="NZ_JBHUOG010000002.1"/>
</dbReference>
<dbReference type="EMBL" id="JBHUOG010000002">
    <property type="protein sequence ID" value="MFD2795771.1"/>
    <property type="molecule type" value="Genomic_DNA"/>
</dbReference>
<keyword evidence="4" id="KW-1185">Reference proteome</keyword>
<sequence length="170" mass="18641">MTTTPPVGAGALGVGDDGTFRIRFDRTLRHPLPAVWAALTDPAKFSVWMPGCQIEPRVGGDVRYDFGDEGAATGEVVALRAADDADPTAELEHTWRWEGLPVSTVTWRLEPTDGGTRLVLTHREVGREPATDFAVGWHVILDSLDRYAADRPADDVWDAYEALAEHYARA</sequence>
<comment type="caution">
    <text evidence="3">The sequence shown here is derived from an EMBL/GenBank/DDBJ whole genome shotgun (WGS) entry which is preliminary data.</text>
</comment>
<reference evidence="4" key="1">
    <citation type="journal article" date="2019" name="Int. J. Syst. Evol. Microbiol.">
        <title>The Global Catalogue of Microorganisms (GCM) 10K type strain sequencing project: providing services to taxonomists for standard genome sequencing and annotation.</title>
        <authorList>
            <consortium name="The Broad Institute Genomics Platform"/>
            <consortium name="The Broad Institute Genome Sequencing Center for Infectious Disease"/>
            <person name="Wu L."/>
            <person name="Ma J."/>
        </authorList>
    </citation>
    <scope>NUCLEOTIDE SEQUENCE [LARGE SCALE GENOMIC DNA]</scope>
    <source>
        <strain evidence="4">CCM 7044</strain>
    </source>
</reference>
<name>A0ABW5VXM0_9MICO</name>
<gene>
    <name evidence="3" type="ORF">ACFS27_19575</name>
</gene>
<dbReference type="Gene3D" id="3.30.530.20">
    <property type="match status" value="1"/>
</dbReference>
<dbReference type="Proteomes" id="UP001597479">
    <property type="component" value="Unassembled WGS sequence"/>
</dbReference>
<organism evidence="3 4">
    <name type="scientific">Promicromonospora vindobonensis</name>
    <dbReference type="NCBI Taxonomy" id="195748"/>
    <lineage>
        <taxon>Bacteria</taxon>
        <taxon>Bacillati</taxon>
        <taxon>Actinomycetota</taxon>
        <taxon>Actinomycetes</taxon>
        <taxon>Micrococcales</taxon>
        <taxon>Promicromonosporaceae</taxon>
        <taxon>Promicromonospora</taxon>
    </lineage>
</organism>